<evidence type="ECO:0000256" key="1">
    <source>
        <dbReference type="SAM" id="MobiDB-lite"/>
    </source>
</evidence>
<keyword evidence="2" id="KW-0732">Signal</keyword>
<keyword evidence="4" id="KW-1185">Reference proteome</keyword>
<accession>J9VTQ1</accession>
<feature type="chain" id="PRO_5013198037" evidence="2">
    <location>
        <begin position="16"/>
        <end position="290"/>
    </location>
</feature>
<feature type="signal peptide" evidence="2">
    <location>
        <begin position="1"/>
        <end position="15"/>
    </location>
</feature>
<protein>
    <submittedName>
        <fullName evidence="3">Uncharacterized protein</fullName>
    </submittedName>
</protein>
<organism evidence="3 4">
    <name type="scientific">Cryptococcus neoformans (strain H99 / ATCC 208821 / CBS 10515 / FGSC 9487)</name>
    <name type="common">Cryptococcus neoformans var. grubii serotype A</name>
    <dbReference type="NCBI Taxonomy" id="235443"/>
    <lineage>
        <taxon>Eukaryota</taxon>
        <taxon>Fungi</taxon>
        <taxon>Dikarya</taxon>
        <taxon>Basidiomycota</taxon>
        <taxon>Agaricomycotina</taxon>
        <taxon>Tremellomycetes</taxon>
        <taxon>Tremellales</taxon>
        <taxon>Cryptococcaceae</taxon>
        <taxon>Cryptococcus</taxon>
        <taxon>Cryptococcus neoformans species complex</taxon>
    </lineage>
</organism>
<dbReference type="Proteomes" id="UP000010091">
    <property type="component" value="Chromosome 7"/>
</dbReference>
<evidence type="ECO:0000313" key="3">
    <source>
        <dbReference type="EMBL" id="AFR95969.1"/>
    </source>
</evidence>
<dbReference type="KEGG" id="cng:CNAG_07176"/>
<feature type="compositionally biased region" description="Polar residues" evidence="1">
    <location>
        <begin position="190"/>
        <end position="207"/>
    </location>
</feature>
<feature type="region of interest" description="Disordered" evidence="1">
    <location>
        <begin position="186"/>
        <end position="207"/>
    </location>
</feature>
<sequence length="290" mass="29925">MHLLILLLLFPLTLATSPATPSITFTSFPSPTPTPTPTPAPTLIQLEERCTSGGCGGPGDESTLTADVVTSTILSTTSVPCYITTITTSSTTLTSTIYSTETITSTKTSKGTVYIIEYSPTPVVYSAPVESVVQFTVSWMSYWVESEGSYGGYTYQGAMTVYGGGSGSDGGCEACEAASKSVALNESDRPASSSAGNDGWSTDVSNRGNAWTHVNNAAVAGVATTKTPADGSRVAAITRMTTAGGSSGQGWVNWSAAKRKVDPSSGRTKMGWVVSVGMGLVGVRVVMGFL</sequence>
<dbReference type="OrthoDB" id="2596806at2759"/>
<proteinExistence type="predicted"/>
<name>J9VTQ1_CRYN9</name>
<dbReference type="EMBL" id="CP003826">
    <property type="protein sequence ID" value="AFR95969.1"/>
    <property type="molecule type" value="Genomic_DNA"/>
</dbReference>
<dbReference type="VEuPathDB" id="FungiDB:CNAG_07176"/>
<evidence type="ECO:0000313" key="4">
    <source>
        <dbReference type="Proteomes" id="UP000010091"/>
    </source>
</evidence>
<dbReference type="RefSeq" id="XP_012050788.1">
    <property type="nucleotide sequence ID" value="XM_012195398.1"/>
</dbReference>
<dbReference type="AlphaFoldDB" id="J9VTQ1"/>
<reference evidence="3 4" key="1">
    <citation type="journal article" date="2014" name="PLoS Genet.">
        <title>Analysis of the genome and transcriptome of Cryptococcus neoformans var. grubii reveals complex RNA expression and microevolution leading to virulence attenuation.</title>
        <authorList>
            <person name="Janbon G."/>
            <person name="Ormerod K.L."/>
            <person name="Paulet D."/>
            <person name="Byrnes E.J.III."/>
            <person name="Yadav V."/>
            <person name="Chatterjee G."/>
            <person name="Mullapudi N."/>
            <person name="Hon C.C."/>
            <person name="Billmyre R.B."/>
            <person name="Brunel F."/>
            <person name="Bahn Y.S."/>
            <person name="Chen W."/>
            <person name="Chen Y."/>
            <person name="Chow E.W."/>
            <person name="Coppee J.Y."/>
            <person name="Floyd-Averette A."/>
            <person name="Gaillardin C."/>
            <person name="Gerik K.J."/>
            <person name="Goldberg J."/>
            <person name="Gonzalez-Hilarion S."/>
            <person name="Gujja S."/>
            <person name="Hamlin J.L."/>
            <person name="Hsueh Y.P."/>
            <person name="Ianiri G."/>
            <person name="Jones S."/>
            <person name="Kodira C.D."/>
            <person name="Kozubowski L."/>
            <person name="Lam W."/>
            <person name="Marra M."/>
            <person name="Mesner L.D."/>
            <person name="Mieczkowski P.A."/>
            <person name="Moyrand F."/>
            <person name="Nielsen K."/>
            <person name="Proux C."/>
            <person name="Rossignol T."/>
            <person name="Schein J.E."/>
            <person name="Sun S."/>
            <person name="Wollschlaeger C."/>
            <person name="Wood I.A."/>
            <person name="Zeng Q."/>
            <person name="Neuveglise C."/>
            <person name="Newlon C.S."/>
            <person name="Perfect J.R."/>
            <person name="Lodge J.K."/>
            <person name="Idnurm A."/>
            <person name="Stajich J.E."/>
            <person name="Kronstad J.W."/>
            <person name="Sanyal K."/>
            <person name="Heitman J."/>
            <person name="Fraser J.A."/>
            <person name="Cuomo C.A."/>
            <person name="Dietrich F.S."/>
        </authorList>
    </citation>
    <scope>NUCLEOTIDE SEQUENCE [LARGE SCALE GENOMIC DNA]</scope>
    <source>
        <strain evidence="4">H99 / ATCC 208821 / CBS 10515 / FGSC 9487</strain>
    </source>
</reference>
<evidence type="ECO:0000256" key="2">
    <source>
        <dbReference type="SAM" id="SignalP"/>
    </source>
</evidence>
<gene>
    <name evidence="3" type="ORF">CNAG_07176</name>
</gene>
<dbReference type="GeneID" id="23890154"/>
<dbReference type="HOGENOM" id="CLU_1129008_0_0_1"/>